<dbReference type="GO" id="GO:0034116">
    <property type="term" value="P:positive regulation of heterotypic cell-cell adhesion"/>
    <property type="evidence" value="ECO:0007669"/>
    <property type="project" value="TreeGrafter"/>
</dbReference>
<evidence type="ECO:0000256" key="1">
    <source>
        <dbReference type="ARBA" id="ARBA00004613"/>
    </source>
</evidence>
<dbReference type="CDD" id="cd00087">
    <property type="entry name" value="FReD"/>
    <property type="match status" value="1"/>
</dbReference>
<evidence type="ECO:0000256" key="11">
    <source>
        <dbReference type="SAM" id="SignalP"/>
    </source>
</evidence>
<evidence type="ECO:0000313" key="13">
    <source>
        <dbReference type="Ensembl" id="ENSGMOP00000004410.2"/>
    </source>
</evidence>
<evidence type="ECO:0000259" key="12">
    <source>
        <dbReference type="PROSITE" id="PS51406"/>
    </source>
</evidence>
<keyword evidence="6" id="KW-1015">Disulfide bond</keyword>
<keyword evidence="5" id="KW-0391">Immunity</keyword>
<evidence type="ECO:0000256" key="2">
    <source>
        <dbReference type="ARBA" id="ARBA00022525"/>
    </source>
</evidence>
<feature type="region of interest" description="Disordered" evidence="10">
    <location>
        <begin position="210"/>
        <end position="264"/>
    </location>
</feature>
<proteinExistence type="predicted"/>
<feature type="compositionally biased region" description="Low complexity" evidence="10">
    <location>
        <begin position="254"/>
        <end position="264"/>
    </location>
</feature>
<feature type="domain" description="Fibrinogen C-terminal" evidence="12">
    <location>
        <begin position="66"/>
        <end position="228"/>
    </location>
</feature>
<dbReference type="InterPro" id="IPR037579">
    <property type="entry name" value="FIB_ANG-like"/>
</dbReference>
<evidence type="ECO:0000256" key="7">
    <source>
        <dbReference type="ARBA" id="ARBA00039489"/>
    </source>
</evidence>
<dbReference type="Gene3D" id="3.90.215.10">
    <property type="entry name" value="Gamma Fibrinogen, chain A, domain 1"/>
    <property type="match status" value="1"/>
</dbReference>
<dbReference type="Pfam" id="PF00147">
    <property type="entry name" value="Fibrinogen_C"/>
    <property type="match status" value="1"/>
</dbReference>
<dbReference type="Ensembl" id="ENSGMOT00000004545.2">
    <property type="protein sequence ID" value="ENSGMOP00000004410.2"/>
    <property type="gene ID" value="ENSGMOG00000004167.2"/>
</dbReference>
<keyword evidence="5" id="KW-1064">Adaptive immunity</keyword>
<feature type="compositionally biased region" description="Basic residues" evidence="10">
    <location>
        <begin position="241"/>
        <end position="253"/>
    </location>
</feature>
<dbReference type="OMA" id="FLTECHS"/>
<dbReference type="GO" id="GO:0005201">
    <property type="term" value="F:extracellular matrix structural constituent"/>
    <property type="evidence" value="ECO:0007669"/>
    <property type="project" value="TreeGrafter"/>
</dbReference>
<feature type="chain" id="PRO_5034088530" description="Fibrinogen-like protein 1" evidence="11">
    <location>
        <begin position="22"/>
        <end position="264"/>
    </location>
</feature>
<keyword evidence="2" id="KW-0964">Secreted</keyword>
<name>A0A8C5F4R5_GADMO</name>
<comment type="subcellular location">
    <subcellularLocation>
        <location evidence="1">Secreted</location>
    </subcellularLocation>
</comment>
<dbReference type="InterPro" id="IPR014716">
    <property type="entry name" value="Fibrinogen_a/b/g_C_1"/>
</dbReference>
<evidence type="ECO:0000256" key="8">
    <source>
        <dbReference type="ARBA" id="ARBA00049639"/>
    </source>
</evidence>
<dbReference type="NCBIfam" id="NF040941">
    <property type="entry name" value="GGGWT_bact"/>
    <property type="match status" value="1"/>
</dbReference>
<evidence type="ECO:0000256" key="3">
    <source>
        <dbReference type="ARBA" id="ARBA00022729"/>
    </source>
</evidence>
<keyword evidence="3 11" id="KW-0732">Signal</keyword>
<dbReference type="InterPro" id="IPR036056">
    <property type="entry name" value="Fibrinogen-like_C"/>
</dbReference>
<dbReference type="AlphaFoldDB" id="A0A8C5F4R5"/>
<evidence type="ECO:0000313" key="14">
    <source>
        <dbReference type="Proteomes" id="UP000694546"/>
    </source>
</evidence>
<dbReference type="GO" id="GO:0042730">
    <property type="term" value="P:fibrinolysis"/>
    <property type="evidence" value="ECO:0007669"/>
    <property type="project" value="TreeGrafter"/>
</dbReference>
<dbReference type="GO" id="GO:0002250">
    <property type="term" value="P:adaptive immune response"/>
    <property type="evidence" value="ECO:0007669"/>
    <property type="project" value="UniProtKB-KW"/>
</dbReference>
<reference evidence="13" key="2">
    <citation type="submission" date="2025-09" db="UniProtKB">
        <authorList>
            <consortium name="Ensembl"/>
        </authorList>
    </citation>
    <scope>IDENTIFICATION</scope>
</reference>
<evidence type="ECO:0000256" key="5">
    <source>
        <dbReference type="ARBA" id="ARBA00023130"/>
    </source>
</evidence>
<evidence type="ECO:0000256" key="9">
    <source>
        <dbReference type="ARBA" id="ARBA00049681"/>
    </source>
</evidence>
<organism evidence="13 14">
    <name type="scientific">Gadus morhua</name>
    <name type="common">Atlantic cod</name>
    <dbReference type="NCBI Taxonomy" id="8049"/>
    <lineage>
        <taxon>Eukaryota</taxon>
        <taxon>Metazoa</taxon>
        <taxon>Chordata</taxon>
        <taxon>Craniata</taxon>
        <taxon>Vertebrata</taxon>
        <taxon>Euteleostomi</taxon>
        <taxon>Actinopterygii</taxon>
        <taxon>Neopterygii</taxon>
        <taxon>Teleostei</taxon>
        <taxon>Neoteleostei</taxon>
        <taxon>Acanthomorphata</taxon>
        <taxon>Zeiogadaria</taxon>
        <taxon>Gadariae</taxon>
        <taxon>Gadiformes</taxon>
        <taxon>Gadoidei</taxon>
        <taxon>Gadidae</taxon>
        <taxon>Gadus</taxon>
    </lineage>
</organism>
<evidence type="ECO:0000256" key="10">
    <source>
        <dbReference type="SAM" id="MobiDB-lite"/>
    </source>
</evidence>
<dbReference type="Proteomes" id="UP000694546">
    <property type="component" value="Chromosome 3"/>
</dbReference>
<comment type="subunit">
    <text evidence="9">Homodimer. Interacts (via the Fibrinogen C-terminal domain) with LAG3 (via Ig-like domains 1 and 2).</text>
</comment>
<sequence>MGKSVGVLLRYLACLLQLALGRPAPLGPCEQRVVQLEAEVREQQLYIEQLHASQARQLENIPNLHLGPENQYRDCSEVFAGGNVASGLYQVRPSGAPTAFSVFCDMNNGGGWTVFQRRTDGQESFDRAWVEYKNGFGDQFSPKGEFWLGNDPLHYITSQGDYELRINMEDFEGNQRFAEYKNFKVDEEKDQYQLHLGEYIAGDAGDALGGSSQWGPGSAGVKFRTVDRPGPPPPPQTERAGRRRPRRPGRVHQTRQVGVVVQQV</sequence>
<dbReference type="SUPFAM" id="SSF56496">
    <property type="entry name" value="Fibrinogen C-terminal domain-like"/>
    <property type="match status" value="1"/>
</dbReference>
<accession>A0A8C5F4R5</accession>
<dbReference type="PANTHER" id="PTHR47221:SF8">
    <property type="entry name" value="FIBRINOGEN LIKE 1A"/>
    <property type="match status" value="1"/>
</dbReference>
<keyword evidence="4" id="KW-0175">Coiled coil</keyword>
<reference evidence="13" key="1">
    <citation type="submission" date="2025-08" db="UniProtKB">
        <authorList>
            <consortium name="Ensembl"/>
        </authorList>
    </citation>
    <scope>IDENTIFICATION</scope>
</reference>
<feature type="signal peptide" evidence="11">
    <location>
        <begin position="1"/>
        <end position="21"/>
    </location>
</feature>
<protein>
    <recommendedName>
        <fullName evidence="7">Fibrinogen-like protein 1</fullName>
    </recommendedName>
</protein>
<keyword evidence="14" id="KW-1185">Reference proteome</keyword>
<dbReference type="InterPro" id="IPR002181">
    <property type="entry name" value="Fibrinogen_a/b/g_C_dom"/>
</dbReference>
<dbReference type="PANTHER" id="PTHR47221">
    <property type="entry name" value="FIBRINOGEN ALPHA CHAIN"/>
    <property type="match status" value="1"/>
</dbReference>
<dbReference type="GO" id="GO:0005577">
    <property type="term" value="C:fibrinogen complex"/>
    <property type="evidence" value="ECO:0007669"/>
    <property type="project" value="TreeGrafter"/>
</dbReference>
<dbReference type="GO" id="GO:0030674">
    <property type="term" value="F:protein-macromolecule adaptor activity"/>
    <property type="evidence" value="ECO:0007669"/>
    <property type="project" value="TreeGrafter"/>
</dbReference>
<comment type="function">
    <text evidence="8">Immune suppressive molecule that inhibits antigen-specific T-cell activation by acting as a major ligand of LAG3. Responsible for LAG3 T-cell inhibitory function. Binds LAG3 independently from MHC class II (MHC-II). Secreted by, and promotes growth of, hepatocytes.</text>
</comment>
<dbReference type="GO" id="GO:0070527">
    <property type="term" value="P:platelet aggregation"/>
    <property type="evidence" value="ECO:0007669"/>
    <property type="project" value="TreeGrafter"/>
</dbReference>
<dbReference type="GeneTree" id="ENSGT00940000163551"/>
<dbReference type="PROSITE" id="PS51406">
    <property type="entry name" value="FIBRINOGEN_C_2"/>
    <property type="match status" value="1"/>
</dbReference>
<dbReference type="GO" id="GO:0072377">
    <property type="term" value="P:blood coagulation, common pathway"/>
    <property type="evidence" value="ECO:0007669"/>
    <property type="project" value="TreeGrafter"/>
</dbReference>
<dbReference type="SMART" id="SM00186">
    <property type="entry name" value="FBG"/>
    <property type="match status" value="1"/>
</dbReference>
<evidence type="ECO:0000256" key="4">
    <source>
        <dbReference type="ARBA" id="ARBA00023054"/>
    </source>
</evidence>
<evidence type="ECO:0000256" key="6">
    <source>
        <dbReference type="ARBA" id="ARBA00023157"/>
    </source>
</evidence>